<keyword evidence="3" id="KW-1185">Reference proteome</keyword>
<comment type="caution">
    <text evidence="2">The sequence shown here is derived from an EMBL/GenBank/DDBJ whole genome shotgun (WGS) entry which is preliminary data.</text>
</comment>
<evidence type="ECO:0000256" key="1">
    <source>
        <dbReference type="SAM" id="MobiDB-lite"/>
    </source>
</evidence>
<gene>
    <name evidence="2" type="ORF">H9623_12945</name>
</gene>
<dbReference type="Gene3D" id="2.60.40.10">
    <property type="entry name" value="Immunoglobulins"/>
    <property type="match status" value="1"/>
</dbReference>
<dbReference type="GO" id="GO:0005975">
    <property type="term" value="P:carbohydrate metabolic process"/>
    <property type="evidence" value="ECO:0007669"/>
    <property type="project" value="UniProtKB-ARBA"/>
</dbReference>
<organism evidence="2 3">
    <name type="scientific">Oerskovia douganii</name>
    <dbReference type="NCBI Taxonomy" id="2762210"/>
    <lineage>
        <taxon>Bacteria</taxon>
        <taxon>Bacillati</taxon>
        <taxon>Actinomycetota</taxon>
        <taxon>Actinomycetes</taxon>
        <taxon>Micrococcales</taxon>
        <taxon>Cellulomonadaceae</taxon>
        <taxon>Oerskovia</taxon>
    </lineage>
</organism>
<dbReference type="Proteomes" id="UP000822993">
    <property type="component" value="Unassembled WGS sequence"/>
</dbReference>
<proteinExistence type="predicted"/>
<evidence type="ECO:0000313" key="3">
    <source>
        <dbReference type="Proteomes" id="UP000822993"/>
    </source>
</evidence>
<evidence type="ECO:0008006" key="4">
    <source>
        <dbReference type="Google" id="ProtNLM"/>
    </source>
</evidence>
<dbReference type="AlphaFoldDB" id="A0A9D5UBA7"/>
<sequence>MVNARLAGVPVEDLSQRTEFGSVWALPNGQWTAQQGSGPVWVRTGGDGTAEADWAQVDLTLAAAEDGTVRPVAAVSGLEISGAADPVDGGVVKLASVTDPDTGVVSALHWSGALPTPMLEGKRATYAGVRDGLDLVVEATNTGFEQFFVAQDEAAARLAIEDPLTVTAEGGTVSATSDGGMEITAASGEVVSLGATPLAWDARAEEHRPDSLLGSAPVVDSAAPRLAPLPELDVLYGTESAYEETPAKEPKAKPGSATPHPVDATEADPLSAAVTLDESVHVIDASTATLSLSGVEEILADPKTTFPVVIDPQVSLNRGLDLYVQTDSTVDTSARTYMHMGTYNGGTVKARGIINFPTSKIAGKVVTAASMELWNFHSYSCSARNWELWHTGGISTATRWTNQPAWLTKQLTTSTTKGYSASCGAGWATMNVKGAMTYAADRGDAQITLGVKAENESDSYGWKKFYSADNGTYIPSVWVTYNSYPSAPSNYGHPVGEYAWWPSSTDANRVLYAKTLKPKFYAVGADPDGGNIKGLFSVLNSSGTAVWNQLSGSTVASGGRSEFAPASATPALVSGAAYSARVWTSDGTLTSKTYKTWNFTVDTVKPNASTITASGYANGQWKDTAPSSNAFTLKSTSTDVVRFEYSLDGGAWTSIAATGTTPTATISWNPANGAHTLKVRAIDKAAWTSGETTFSFGAGGAALASPATGLKSTDTFQVKASGPTAGSGTVTPSIWWRAAGTAEPANYDGSKGSTTGWTKATDLPAVAANTAVSVNRQWSAAAAAEALGKSRVPVLLDVQVCFTYSTSSIVRC</sequence>
<protein>
    <recommendedName>
        <fullName evidence="4">DNRLRE domain-containing protein</fullName>
    </recommendedName>
</protein>
<dbReference type="RefSeq" id="WP_227748617.1">
    <property type="nucleotide sequence ID" value="NZ_JACSPN010000016.1"/>
</dbReference>
<reference evidence="2 3" key="1">
    <citation type="submission" date="2020-08" db="EMBL/GenBank/DDBJ databases">
        <title>A Genomic Blueprint of the Chicken Gut Microbiome.</title>
        <authorList>
            <person name="Gilroy R."/>
            <person name="Ravi A."/>
            <person name="Getino M."/>
            <person name="Pursley I."/>
            <person name="Horton D.L."/>
            <person name="Alikhan N.-F."/>
            <person name="Baker D."/>
            <person name="Gharbi K."/>
            <person name="Hall N."/>
            <person name="Watson M."/>
            <person name="Adriaenssens E.M."/>
            <person name="Foster-Nyarko E."/>
            <person name="Jarju S."/>
            <person name="Secka A."/>
            <person name="Antonio M."/>
            <person name="Oren A."/>
            <person name="Chaudhuri R."/>
            <person name="La Ragione R.M."/>
            <person name="Hildebrand F."/>
            <person name="Pallen M.J."/>
        </authorList>
    </citation>
    <scope>NUCLEOTIDE SEQUENCE [LARGE SCALE GENOMIC DNA]</scope>
    <source>
        <strain evidence="2 3">Sa1BUA8</strain>
    </source>
</reference>
<evidence type="ECO:0000313" key="2">
    <source>
        <dbReference type="EMBL" id="MBE7701204.1"/>
    </source>
</evidence>
<feature type="region of interest" description="Disordered" evidence="1">
    <location>
        <begin position="240"/>
        <end position="265"/>
    </location>
</feature>
<accession>A0A9D5UBA7</accession>
<dbReference type="EMBL" id="JACSPN010000016">
    <property type="protein sequence ID" value="MBE7701204.1"/>
    <property type="molecule type" value="Genomic_DNA"/>
</dbReference>
<name>A0A9D5UBA7_9CELL</name>
<dbReference type="InterPro" id="IPR013783">
    <property type="entry name" value="Ig-like_fold"/>
</dbReference>
<feature type="non-terminal residue" evidence="2">
    <location>
        <position position="812"/>
    </location>
</feature>